<dbReference type="Proteomes" id="UP001519887">
    <property type="component" value="Unassembled WGS sequence"/>
</dbReference>
<evidence type="ECO:0000256" key="1">
    <source>
        <dbReference type="ARBA" id="ARBA00009428"/>
    </source>
</evidence>
<feature type="domain" description="NADPH-dependent FMN reductase-like" evidence="2">
    <location>
        <begin position="4"/>
        <end position="93"/>
    </location>
</feature>
<evidence type="ECO:0000313" key="4">
    <source>
        <dbReference type="Proteomes" id="UP001519887"/>
    </source>
</evidence>
<evidence type="ECO:0000313" key="3">
    <source>
        <dbReference type="EMBL" id="MBW7457851.1"/>
    </source>
</evidence>
<keyword evidence="4" id="KW-1185">Reference proteome</keyword>
<dbReference type="InterPro" id="IPR050712">
    <property type="entry name" value="NAD(P)H-dep_reductase"/>
</dbReference>
<gene>
    <name evidence="3" type="ORF">K0U00_27805</name>
</gene>
<dbReference type="PANTHER" id="PTHR30543:SF21">
    <property type="entry name" value="NAD(P)H-DEPENDENT FMN REDUCTASE LOT6"/>
    <property type="match status" value="1"/>
</dbReference>
<dbReference type="InterPro" id="IPR005025">
    <property type="entry name" value="FMN_Rdtase-like_dom"/>
</dbReference>
<feature type="non-terminal residue" evidence="3">
    <location>
        <position position="1"/>
    </location>
</feature>
<dbReference type="InterPro" id="IPR029039">
    <property type="entry name" value="Flavoprotein-like_sf"/>
</dbReference>
<evidence type="ECO:0000259" key="2">
    <source>
        <dbReference type="Pfam" id="PF03358"/>
    </source>
</evidence>
<reference evidence="3 4" key="1">
    <citation type="submission" date="2021-07" db="EMBL/GenBank/DDBJ databases">
        <title>Paenibacillus radiodurans sp. nov., isolated from the southeastern edge of Tengger Desert.</title>
        <authorList>
            <person name="Zhang G."/>
        </authorList>
    </citation>
    <scope>NUCLEOTIDE SEQUENCE [LARGE SCALE GENOMIC DNA]</scope>
    <source>
        <strain evidence="3 4">CCM 7311</strain>
    </source>
</reference>
<dbReference type="Pfam" id="PF03358">
    <property type="entry name" value="FMN_red"/>
    <property type="match status" value="1"/>
</dbReference>
<dbReference type="EMBL" id="JAHZIK010000984">
    <property type="protein sequence ID" value="MBW7457851.1"/>
    <property type="molecule type" value="Genomic_DNA"/>
</dbReference>
<name>A0ABS7CAE4_9BACL</name>
<sequence length="127" mass="13193">TDTPHPAVAELRERLKQADGVIICTPEYAAGVPGSLKNALDWIVSSGEFMDKPVSVISASPNPLGGDKAYASLLLTLNMMSAKVVENASMTVPMITIKLNAAGEITDAATSDSLRDVLQALAGAIPD</sequence>
<comment type="similarity">
    <text evidence="1">Belongs to the azoreductase type 2 family.</text>
</comment>
<dbReference type="Gene3D" id="3.40.50.360">
    <property type="match status" value="1"/>
</dbReference>
<comment type="caution">
    <text evidence="3">The sequence shown here is derived from an EMBL/GenBank/DDBJ whole genome shotgun (WGS) entry which is preliminary data.</text>
</comment>
<protein>
    <submittedName>
        <fullName evidence="3">NAD(P)H-dependent oxidoreductase</fullName>
    </submittedName>
</protein>
<dbReference type="SUPFAM" id="SSF52218">
    <property type="entry name" value="Flavoproteins"/>
    <property type="match status" value="1"/>
</dbReference>
<accession>A0ABS7CAE4</accession>
<proteinExistence type="inferred from homology"/>
<dbReference type="PANTHER" id="PTHR30543">
    <property type="entry name" value="CHROMATE REDUCTASE"/>
    <property type="match status" value="1"/>
</dbReference>
<organism evidence="3 4">
    <name type="scientific">Paenibacillus sepulcri</name>
    <dbReference type="NCBI Taxonomy" id="359917"/>
    <lineage>
        <taxon>Bacteria</taxon>
        <taxon>Bacillati</taxon>
        <taxon>Bacillota</taxon>
        <taxon>Bacilli</taxon>
        <taxon>Bacillales</taxon>
        <taxon>Paenibacillaceae</taxon>
        <taxon>Paenibacillus</taxon>
    </lineage>
</organism>